<evidence type="ECO:0000313" key="2">
    <source>
        <dbReference type="Proteomes" id="UP000601108"/>
    </source>
</evidence>
<dbReference type="Gene3D" id="3.30.1360.150">
    <property type="match status" value="1"/>
</dbReference>
<sequence length="195" mass="22604">MINKEKKYWGHDSTTSLIWLNKLLNTLGVEIDKKIGLVFLTLDDHATQVPQYLKSVKEPLEYFTERAVSIEIKNQTASFLLQLEDVQHLYARTQFQNTTFNLGIVVLIQKDFNLKRRIDDCYTLNPAVISYSKTGLFHRSSFVYDIHVPLTFYDMECYKRTICQKTLVVDIAPVSILQIVLAKNITRNVINEVVD</sequence>
<dbReference type="RefSeq" id="WP_027410828.1">
    <property type="nucleotide sequence ID" value="NZ_BMWS01000002.1"/>
</dbReference>
<name>A0A918N2J2_9FLAO</name>
<protein>
    <submittedName>
        <fullName evidence="1">Uncharacterized protein</fullName>
    </submittedName>
</protein>
<gene>
    <name evidence="1" type="ORF">GCM10007384_03270</name>
</gene>
<comment type="caution">
    <text evidence="1">The sequence shown here is derived from an EMBL/GenBank/DDBJ whole genome shotgun (WGS) entry which is preliminary data.</text>
</comment>
<dbReference type="EMBL" id="BMWS01000002">
    <property type="protein sequence ID" value="GGX04956.1"/>
    <property type="molecule type" value="Genomic_DNA"/>
</dbReference>
<accession>A0A918N2J2</accession>
<dbReference type="AlphaFoldDB" id="A0A918N2J2"/>
<reference evidence="1 2" key="1">
    <citation type="journal article" date="2014" name="Int. J. Syst. Evol. Microbiol.">
        <title>Complete genome sequence of Corynebacterium casei LMG S-19264T (=DSM 44701T), isolated from a smear-ripened cheese.</title>
        <authorList>
            <consortium name="US DOE Joint Genome Institute (JGI-PGF)"/>
            <person name="Walter F."/>
            <person name="Albersmeier A."/>
            <person name="Kalinowski J."/>
            <person name="Ruckert C."/>
        </authorList>
    </citation>
    <scope>NUCLEOTIDE SEQUENCE [LARGE SCALE GENOMIC DNA]</scope>
    <source>
        <strain evidence="1 2">KCTC 12285</strain>
    </source>
</reference>
<proteinExistence type="predicted"/>
<dbReference type="Proteomes" id="UP000601108">
    <property type="component" value="Unassembled WGS sequence"/>
</dbReference>
<evidence type="ECO:0000313" key="1">
    <source>
        <dbReference type="EMBL" id="GGX04956.1"/>
    </source>
</evidence>
<organism evidence="1 2">
    <name type="scientific">Aquimarina muelleri</name>
    <dbReference type="NCBI Taxonomy" id="279356"/>
    <lineage>
        <taxon>Bacteria</taxon>
        <taxon>Pseudomonadati</taxon>
        <taxon>Bacteroidota</taxon>
        <taxon>Flavobacteriia</taxon>
        <taxon>Flavobacteriales</taxon>
        <taxon>Flavobacteriaceae</taxon>
        <taxon>Aquimarina</taxon>
    </lineage>
</organism>
<keyword evidence="2" id="KW-1185">Reference proteome</keyword>